<dbReference type="GO" id="GO:0006046">
    <property type="term" value="P:N-acetylglucosamine catabolic process"/>
    <property type="evidence" value="ECO:0007669"/>
    <property type="project" value="TreeGrafter"/>
</dbReference>
<dbReference type="Pfam" id="PF01182">
    <property type="entry name" value="Glucosamine_iso"/>
    <property type="match status" value="1"/>
</dbReference>
<keyword evidence="4" id="KW-1185">Reference proteome</keyword>
<dbReference type="EC" id="3.5.99.6" evidence="3"/>
<dbReference type="PROSITE" id="PS01161">
    <property type="entry name" value="GLC_GALNAC_ISOMERASE"/>
    <property type="match status" value="1"/>
</dbReference>
<dbReference type="EMBL" id="JACHOB010000001">
    <property type="protein sequence ID" value="MBB4658184.1"/>
    <property type="molecule type" value="Genomic_DNA"/>
</dbReference>
<feature type="domain" description="Glucosamine/galactosamine-6-phosphate isomerase" evidence="2">
    <location>
        <begin position="13"/>
        <end position="225"/>
    </location>
</feature>
<dbReference type="GO" id="GO:0005737">
    <property type="term" value="C:cytoplasm"/>
    <property type="evidence" value="ECO:0007669"/>
    <property type="project" value="TreeGrafter"/>
</dbReference>
<dbReference type="AlphaFoldDB" id="A0A840I1R7"/>
<comment type="caution">
    <text evidence="3">The sequence shown here is derived from an EMBL/GenBank/DDBJ whole genome shotgun (WGS) entry which is preliminary data.</text>
</comment>
<dbReference type="GO" id="GO:0006043">
    <property type="term" value="P:glucosamine catabolic process"/>
    <property type="evidence" value="ECO:0007669"/>
    <property type="project" value="TreeGrafter"/>
</dbReference>
<dbReference type="GO" id="GO:0042802">
    <property type="term" value="F:identical protein binding"/>
    <property type="evidence" value="ECO:0007669"/>
    <property type="project" value="TreeGrafter"/>
</dbReference>
<proteinExistence type="predicted"/>
<dbReference type="GO" id="GO:0005975">
    <property type="term" value="P:carbohydrate metabolic process"/>
    <property type="evidence" value="ECO:0007669"/>
    <property type="project" value="InterPro"/>
</dbReference>
<name>A0A840I1R7_9PROT</name>
<dbReference type="InterPro" id="IPR006148">
    <property type="entry name" value="Glc/Gal-6P_isomerase"/>
</dbReference>
<evidence type="ECO:0000313" key="4">
    <source>
        <dbReference type="Proteomes" id="UP000563524"/>
    </source>
</evidence>
<evidence type="ECO:0000313" key="3">
    <source>
        <dbReference type="EMBL" id="MBB4658184.1"/>
    </source>
</evidence>
<dbReference type="CDD" id="cd01399">
    <property type="entry name" value="GlcN6P_deaminase"/>
    <property type="match status" value="1"/>
</dbReference>
<dbReference type="SUPFAM" id="SSF100950">
    <property type="entry name" value="NagB/RpiA/CoA transferase-like"/>
    <property type="match status" value="1"/>
</dbReference>
<dbReference type="InterPro" id="IPR037171">
    <property type="entry name" value="NagB/RpiA_transferase-like"/>
</dbReference>
<reference evidence="3 4" key="1">
    <citation type="submission" date="2020-08" db="EMBL/GenBank/DDBJ databases">
        <title>Genomic Encyclopedia of Type Strains, Phase IV (KMG-IV): sequencing the most valuable type-strain genomes for metagenomic binning, comparative biology and taxonomic classification.</title>
        <authorList>
            <person name="Goeker M."/>
        </authorList>
    </citation>
    <scope>NUCLEOTIDE SEQUENCE [LARGE SCALE GENOMIC DNA]</scope>
    <source>
        <strain evidence="3 4">DSM 102850</strain>
    </source>
</reference>
<protein>
    <submittedName>
        <fullName evidence="3">Glucosamine-6-phosphate deaminase</fullName>
        <ecNumber evidence="3">3.5.99.6</ecNumber>
    </submittedName>
</protein>
<organism evidence="3 4">
    <name type="scientific">Parvularcula dongshanensis</name>
    <dbReference type="NCBI Taxonomy" id="1173995"/>
    <lineage>
        <taxon>Bacteria</taxon>
        <taxon>Pseudomonadati</taxon>
        <taxon>Pseudomonadota</taxon>
        <taxon>Alphaproteobacteria</taxon>
        <taxon>Parvularculales</taxon>
        <taxon>Parvularculaceae</taxon>
        <taxon>Parvularcula</taxon>
    </lineage>
</organism>
<gene>
    <name evidence="3" type="ORF">GGQ59_000684</name>
</gene>
<dbReference type="InterPro" id="IPR018321">
    <property type="entry name" value="Glucosamine6P_isomerase_CS"/>
</dbReference>
<dbReference type="GO" id="GO:0019262">
    <property type="term" value="P:N-acetylneuraminate catabolic process"/>
    <property type="evidence" value="ECO:0007669"/>
    <property type="project" value="TreeGrafter"/>
</dbReference>
<dbReference type="PANTHER" id="PTHR11280">
    <property type="entry name" value="GLUCOSAMINE-6-PHOSPHATE ISOMERASE"/>
    <property type="match status" value="1"/>
</dbReference>
<dbReference type="Gene3D" id="3.40.50.1360">
    <property type="match status" value="1"/>
</dbReference>
<evidence type="ECO:0000259" key="2">
    <source>
        <dbReference type="Pfam" id="PF01182"/>
    </source>
</evidence>
<dbReference type="GO" id="GO:0004342">
    <property type="term" value="F:glucosamine-6-phosphate deaminase activity"/>
    <property type="evidence" value="ECO:0007669"/>
    <property type="project" value="UniProtKB-EC"/>
</dbReference>
<dbReference type="RefSeq" id="WP_183815812.1">
    <property type="nucleotide sequence ID" value="NZ_JACHOB010000001.1"/>
</dbReference>
<accession>A0A840I1R7</accession>
<dbReference type="Proteomes" id="UP000563524">
    <property type="component" value="Unassembled WGS sequence"/>
</dbReference>
<evidence type="ECO:0000256" key="1">
    <source>
        <dbReference type="ARBA" id="ARBA00022801"/>
    </source>
</evidence>
<sequence>MPTRTVHLRATPAEVGEALADHLLGLVRAKPDAVIGLATGATPEPLYDALAERAGTAFRHARFVALDEYVGLPEGSPLSFAATLWRQVLGPVGADPGRVFLPDGRSPDRAAAAAAYEAQLERLGGVDLWLLGLGRNGHVAFNEPGSAERGRTRDVVLTASTREANAAAFGSAGAVPDAAITVGLGTLREHARELALMVTGGAKAEILARAWKGPETRDVPASLLRGVRVTGWFDEAAASLL</sequence>
<dbReference type="PANTHER" id="PTHR11280:SF5">
    <property type="entry name" value="GLUCOSAMINE-6-PHOSPHATE ISOMERASE"/>
    <property type="match status" value="1"/>
</dbReference>
<keyword evidence="1 3" id="KW-0378">Hydrolase</keyword>
<dbReference type="InterPro" id="IPR004547">
    <property type="entry name" value="Glucosamine6P_isomerase"/>
</dbReference>